<protein>
    <submittedName>
        <fullName evidence="1">Uncharacterized protein</fullName>
    </submittedName>
</protein>
<organism evidence="1 2">
    <name type="scientific">Linnemannia gamsii</name>
    <dbReference type="NCBI Taxonomy" id="64522"/>
    <lineage>
        <taxon>Eukaryota</taxon>
        <taxon>Fungi</taxon>
        <taxon>Fungi incertae sedis</taxon>
        <taxon>Mucoromycota</taxon>
        <taxon>Mortierellomycotina</taxon>
        <taxon>Mortierellomycetes</taxon>
        <taxon>Mortierellales</taxon>
        <taxon>Mortierellaceae</taxon>
        <taxon>Linnemannia</taxon>
    </lineage>
</organism>
<comment type="caution">
    <text evidence="1">The sequence shown here is derived from an EMBL/GenBank/DDBJ whole genome shotgun (WGS) entry which is preliminary data.</text>
</comment>
<evidence type="ECO:0000313" key="1">
    <source>
        <dbReference type="EMBL" id="KAG0291608.1"/>
    </source>
</evidence>
<dbReference type="Proteomes" id="UP001194696">
    <property type="component" value="Unassembled WGS sequence"/>
</dbReference>
<name>A0ABQ7K4T2_9FUNG</name>
<keyword evidence="2" id="KW-1185">Reference proteome</keyword>
<gene>
    <name evidence="1" type="ORF">BGZ96_005038</name>
</gene>
<reference evidence="1 2" key="1">
    <citation type="journal article" date="2020" name="Fungal Divers.">
        <title>Resolving the Mortierellaceae phylogeny through synthesis of multi-gene phylogenetics and phylogenomics.</title>
        <authorList>
            <person name="Vandepol N."/>
            <person name="Liber J."/>
            <person name="Desiro A."/>
            <person name="Na H."/>
            <person name="Kennedy M."/>
            <person name="Barry K."/>
            <person name="Grigoriev I.V."/>
            <person name="Miller A.N."/>
            <person name="O'Donnell K."/>
            <person name="Stajich J.E."/>
            <person name="Bonito G."/>
        </authorList>
    </citation>
    <scope>NUCLEOTIDE SEQUENCE [LARGE SCALE GENOMIC DNA]</scope>
    <source>
        <strain evidence="1 2">AD045</strain>
    </source>
</reference>
<sequence>MIQQCPHLDSLTVGPVEAFGGSFGNLPFSLRLILVLPNLQELRITRLPRGNEVEDLVEILSSLPQLRTLEYYVSHLKDFQFLVPSLLPHQQRLTPPLLLPISQEHGQEEVEEEANQHELPLLAIPALEHITIKNVYINVGEEGEFDRLVLDFLKTRPLLKHST</sequence>
<evidence type="ECO:0000313" key="2">
    <source>
        <dbReference type="Proteomes" id="UP001194696"/>
    </source>
</evidence>
<accession>A0ABQ7K4T2</accession>
<proteinExistence type="predicted"/>
<dbReference type="EMBL" id="JAAAIM010000233">
    <property type="protein sequence ID" value="KAG0291608.1"/>
    <property type="molecule type" value="Genomic_DNA"/>
</dbReference>